<dbReference type="InterPro" id="IPR036423">
    <property type="entry name" value="SOD-like_Cu/Zn_dom_sf"/>
</dbReference>
<dbReference type="EC" id="1.15.1.1" evidence="9"/>
<comment type="similarity">
    <text evidence="1 9">Belongs to the Cu-Zn superoxide dismutase family.</text>
</comment>
<keyword evidence="7" id="KW-1015">Disulfide bond</keyword>
<feature type="domain" description="Superoxide dismutase copper/zinc binding" evidence="11">
    <location>
        <begin position="57"/>
        <end position="192"/>
    </location>
</feature>
<dbReference type="SUPFAM" id="SSF49329">
    <property type="entry name" value="Cu,Zn superoxide dismutase-like"/>
    <property type="match status" value="1"/>
</dbReference>
<keyword evidence="2 9" id="KW-0479">Metal-binding</keyword>
<dbReference type="GO" id="GO:0004784">
    <property type="term" value="F:superoxide dismutase activity"/>
    <property type="evidence" value="ECO:0007669"/>
    <property type="project" value="UniProtKB-EC"/>
</dbReference>
<evidence type="ECO:0000259" key="11">
    <source>
        <dbReference type="Pfam" id="PF00080"/>
    </source>
</evidence>
<evidence type="ECO:0000256" key="3">
    <source>
        <dbReference type="ARBA" id="ARBA00022833"/>
    </source>
</evidence>
<evidence type="ECO:0000256" key="9">
    <source>
        <dbReference type="RuleBase" id="RU000393"/>
    </source>
</evidence>
<proteinExistence type="evidence at transcript level"/>
<keyword evidence="4" id="KW-0049">Antioxidant</keyword>
<dbReference type="InterPro" id="IPR018152">
    <property type="entry name" value="SOD_Cu/Zn_BS"/>
</dbReference>
<sequence length="201" mass="20863">MAKCLQVVCFVVGAICFAAVGAGFAVLFMNYSHDGSPNEEVHAECVLTQNPDEAGDVAGTIVFHHMRGSTTIHIEGNVTGLTPVLHGFHIHTYGVVGGDCGAAAAHYNPDGFVHGGPDAEIRHVGDLGNIESDEEGIAHVGIHDEIVSLYGDRAVVGRSVVVHAKEDDLGLGGDEGSLTTGNAGARLACCTIFLAPHDLEN</sequence>
<keyword evidence="6 9" id="KW-0186">Copper</keyword>
<dbReference type="SMR" id="A7UL77"/>
<keyword evidence="10" id="KW-1133">Transmembrane helix</keyword>
<protein>
    <recommendedName>
        <fullName evidence="9">Superoxide dismutase [Cu-Zn]</fullName>
        <ecNumber evidence="9">1.15.1.1</ecNumber>
    </recommendedName>
</protein>
<keyword evidence="10" id="KW-0472">Membrane</keyword>
<dbReference type="Pfam" id="PF00080">
    <property type="entry name" value="Sod_Cu"/>
    <property type="match status" value="1"/>
</dbReference>
<evidence type="ECO:0000256" key="2">
    <source>
        <dbReference type="ARBA" id="ARBA00022723"/>
    </source>
</evidence>
<keyword evidence="10" id="KW-0812">Transmembrane</keyword>
<name>A7UL77_MACRS</name>
<dbReference type="PRINTS" id="PR00068">
    <property type="entry name" value="CUZNDISMTASE"/>
</dbReference>
<evidence type="ECO:0000256" key="4">
    <source>
        <dbReference type="ARBA" id="ARBA00022862"/>
    </source>
</evidence>
<comment type="cofactor">
    <cofactor evidence="9">
        <name>Zn(2+)</name>
        <dbReference type="ChEBI" id="CHEBI:29105"/>
    </cofactor>
    <text evidence="9">Binds 1 zinc ion per subunit.</text>
</comment>
<comment type="catalytic activity">
    <reaction evidence="8 9">
        <text>2 superoxide + 2 H(+) = H2O2 + O2</text>
        <dbReference type="Rhea" id="RHEA:20696"/>
        <dbReference type="ChEBI" id="CHEBI:15378"/>
        <dbReference type="ChEBI" id="CHEBI:15379"/>
        <dbReference type="ChEBI" id="CHEBI:16240"/>
        <dbReference type="ChEBI" id="CHEBI:18421"/>
        <dbReference type="EC" id="1.15.1.1"/>
    </reaction>
</comment>
<evidence type="ECO:0000256" key="6">
    <source>
        <dbReference type="ARBA" id="ARBA00023008"/>
    </source>
</evidence>
<evidence type="ECO:0000256" key="5">
    <source>
        <dbReference type="ARBA" id="ARBA00023002"/>
    </source>
</evidence>
<evidence type="ECO:0000256" key="8">
    <source>
        <dbReference type="ARBA" id="ARBA00049204"/>
    </source>
</evidence>
<evidence type="ECO:0000256" key="1">
    <source>
        <dbReference type="ARBA" id="ARBA00010457"/>
    </source>
</evidence>
<dbReference type="FunFam" id="2.60.40.200:FF:000003">
    <property type="entry name" value="Superoxide dismutase [Cu-Zn], chloroplastic"/>
    <property type="match status" value="1"/>
</dbReference>
<evidence type="ECO:0000256" key="7">
    <source>
        <dbReference type="ARBA" id="ARBA00023157"/>
    </source>
</evidence>
<dbReference type="PROSITE" id="PS00332">
    <property type="entry name" value="SOD_CU_ZN_2"/>
    <property type="match status" value="1"/>
</dbReference>
<feature type="transmembrane region" description="Helical" evidence="10">
    <location>
        <begin position="7"/>
        <end position="29"/>
    </location>
</feature>
<evidence type="ECO:0000256" key="10">
    <source>
        <dbReference type="SAM" id="Phobius"/>
    </source>
</evidence>
<dbReference type="Gene3D" id="2.60.40.200">
    <property type="entry name" value="Superoxide dismutase, copper/zinc binding domain"/>
    <property type="match status" value="1"/>
</dbReference>
<dbReference type="EMBL" id="EU077527">
    <property type="protein sequence ID" value="ABU55006.1"/>
    <property type="molecule type" value="mRNA"/>
</dbReference>
<dbReference type="PANTHER" id="PTHR10003">
    <property type="entry name" value="SUPEROXIDE DISMUTASE CU-ZN -RELATED"/>
    <property type="match status" value="1"/>
</dbReference>
<evidence type="ECO:0000313" key="12">
    <source>
        <dbReference type="EMBL" id="ABU55006.1"/>
    </source>
</evidence>
<dbReference type="CDD" id="cd00305">
    <property type="entry name" value="Cu-Zn_Superoxide_Dismutase"/>
    <property type="match status" value="1"/>
</dbReference>
<dbReference type="AlphaFoldDB" id="A7UL77"/>
<dbReference type="GO" id="GO:0005507">
    <property type="term" value="F:copper ion binding"/>
    <property type="evidence" value="ECO:0007669"/>
    <property type="project" value="InterPro"/>
</dbReference>
<keyword evidence="5 9" id="KW-0560">Oxidoreductase</keyword>
<comment type="function">
    <text evidence="9">Destroys radicals which are normally produced within the cells and which are toxic to biological systems.</text>
</comment>
<accession>A7UL77</accession>
<organism evidence="12">
    <name type="scientific">Macrobrachium rosenbergii</name>
    <name type="common">Giant fresh water prawn</name>
    <dbReference type="NCBI Taxonomy" id="79674"/>
    <lineage>
        <taxon>Eukaryota</taxon>
        <taxon>Metazoa</taxon>
        <taxon>Ecdysozoa</taxon>
        <taxon>Arthropoda</taxon>
        <taxon>Crustacea</taxon>
        <taxon>Multicrustacea</taxon>
        <taxon>Malacostraca</taxon>
        <taxon>Eumalacostraca</taxon>
        <taxon>Eucarida</taxon>
        <taxon>Decapoda</taxon>
        <taxon>Pleocyemata</taxon>
        <taxon>Caridea</taxon>
        <taxon>Palaemonoidea</taxon>
        <taxon>Palaemonidae</taxon>
        <taxon>Macrobrachium</taxon>
    </lineage>
</organism>
<comment type="cofactor">
    <cofactor evidence="9">
        <name>Cu cation</name>
        <dbReference type="ChEBI" id="CHEBI:23378"/>
    </cofactor>
    <text evidence="9">Binds 1 copper ion per subunit.</text>
</comment>
<reference evidence="12" key="1">
    <citation type="submission" date="2007-08" db="EMBL/GenBank/DDBJ databases">
        <title>Study of copper/zinc superoxide dismutase (Cu/Zn SOD) of freshwater prawn, Macrobrachium rosenbergii.</title>
        <authorList>
            <person name="Naveen K."/>
            <person name="Gnaneshwar Y."/>
            <person name="Girisha S."/>
            <person name="George J."/>
            <person name="Sanath K."/>
            <person name="Karunasagar I."/>
            <person name="Karunasagar I."/>
        </authorList>
    </citation>
    <scope>NUCLEOTIDE SEQUENCE</scope>
</reference>
<dbReference type="InterPro" id="IPR024134">
    <property type="entry name" value="SOD_Cu/Zn_/chaperone"/>
</dbReference>
<dbReference type="InterPro" id="IPR001424">
    <property type="entry name" value="SOD_Cu_Zn_dom"/>
</dbReference>
<keyword evidence="3 9" id="KW-0862">Zinc</keyword>